<dbReference type="Gene3D" id="3.15.10.10">
    <property type="entry name" value="Bactericidal permeability-increasing protein, domain 1"/>
    <property type="match status" value="1"/>
</dbReference>
<evidence type="ECO:0000313" key="2">
    <source>
        <dbReference type="EMBL" id="EYB87434.1"/>
    </source>
</evidence>
<name>A0A016SAX1_9BILA</name>
<dbReference type="AlphaFoldDB" id="A0A016SAX1"/>
<comment type="caution">
    <text evidence="2">The sequence shown here is derived from an EMBL/GenBank/DDBJ whole genome shotgun (WGS) entry which is preliminary data.</text>
</comment>
<dbReference type="Pfam" id="PF02886">
    <property type="entry name" value="LBP_BPI_CETP_C"/>
    <property type="match status" value="1"/>
</dbReference>
<gene>
    <name evidence="2" type="primary">Acey_s0263.g602</name>
    <name evidence="2" type="synonym">Acey-C06G1.1</name>
    <name evidence="2" type="ORF">Y032_0263g602</name>
</gene>
<dbReference type="InterPro" id="IPR032942">
    <property type="entry name" value="BPI/LBP/Plunc"/>
</dbReference>
<dbReference type="PANTHER" id="PTHR10504">
    <property type="entry name" value="BACTERICIDAL PERMEABILITY-INCREASING BPI PROTEIN-RELATED"/>
    <property type="match status" value="1"/>
</dbReference>
<sequence>MSGYVLLKITLTMTIGAVVILECRIIEIRFHGFVGYPVWLWRSGGQLPILMICTLLDFVPGGLENQRTMRIRLLLAVLAGFVESQNLANGLFAETGSNAGFVSRINQKGFDLMANYLGERVKRFLGAGELIFNISAAVSPEMRITLTSIRVTDFDAVSFASKMIVISGKGIAWRGSNLNVTVLTSFHLNTPSGELTGSSPLSFDRTNVELLLWTGVNADGHLKTDLVTCKVAANNVELTLAAADKSIANYLPVIMHFIKERIEQAICPSFHAELVPVVSNRLMNTPMSAALFEHFFVNYGLLSPVEYTDTRVAMRHRGNAFGILRQGRTRLNDFRLPFRAPPLNEGPSSDKMVDFILSNYTMTSLLFWMDQYRKFDYEISRTAQNNTAIAGYLKTDCPGDDICAGTLFPALGQRFPGGEVIIKSHTISYPRMTINDGNATIYIDSRVDAFVQVAFRNYVLHADMHIERFKIREVASLVDGIDEGSLEFLVNALTELILNEDMAKKLKGGIHLPIIFDFEQSSSEVVFEKDRIRISADYCYGDSCRTATVAESKDNAIDYYDVVQG</sequence>
<dbReference type="STRING" id="53326.A0A016SAX1"/>
<dbReference type="Proteomes" id="UP000024635">
    <property type="component" value="Unassembled WGS sequence"/>
</dbReference>
<dbReference type="GO" id="GO:0005615">
    <property type="term" value="C:extracellular space"/>
    <property type="evidence" value="ECO:0007669"/>
    <property type="project" value="TreeGrafter"/>
</dbReference>
<proteinExistence type="predicted"/>
<dbReference type="GO" id="GO:0008289">
    <property type="term" value="F:lipid binding"/>
    <property type="evidence" value="ECO:0007669"/>
    <property type="project" value="InterPro"/>
</dbReference>
<dbReference type="PANTHER" id="PTHR10504:SF133">
    <property type="entry name" value="LIPID-BINDING SERUM GLYCOPROTEIN C-TERMINAL DOMAIN-CONTAINING PROTEIN"/>
    <property type="match status" value="1"/>
</dbReference>
<keyword evidence="3" id="KW-1185">Reference proteome</keyword>
<evidence type="ECO:0000259" key="1">
    <source>
        <dbReference type="SMART" id="SM00329"/>
    </source>
</evidence>
<dbReference type="SUPFAM" id="SSF55394">
    <property type="entry name" value="Bactericidal permeability-increasing protein, BPI"/>
    <property type="match status" value="2"/>
</dbReference>
<dbReference type="EMBL" id="JARK01001599">
    <property type="protein sequence ID" value="EYB87434.1"/>
    <property type="molecule type" value="Genomic_DNA"/>
</dbReference>
<feature type="domain" description="Lipid-binding serum glycoprotein C-terminal" evidence="1">
    <location>
        <begin position="347"/>
        <end position="536"/>
    </location>
</feature>
<accession>A0A016SAX1</accession>
<dbReference type="Gene3D" id="3.15.20.10">
    <property type="entry name" value="Bactericidal permeability-increasing protein, domain 2"/>
    <property type="match status" value="1"/>
</dbReference>
<dbReference type="SMART" id="SM00329">
    <property type="entry name" value="BPI2"/>
    <property type="match status" value="1"/>
</dbReference>
<dbReference type="InterPro" id="IPR017943">
    <property type="entry name" value="Bactericidal_perm-incr_a/b_dom"/>
</dbReference>
<organism evidence="2 3">
    <name type="scientific">Ancylostoma ceylanicum</name>
    <dbReference type="NCBI Taxonomy" id="53326"/>
    <lineage>
        <taxon>Eukaryota</taxon>
        <taxon>Metazoa</taxon>
        <taxon>Ecdysozoa</taxon>
        <taxon>Nematoda</taxon>
        <taxon>Chromadorea</taxon>
        <taxon>Rhabditida</taxon>
        <taxon>Rhabditina</taxon>
        <taxon>Rhabditomorpha</taxon>
        <taxon>Strongyloidea</taxon>
        <taxon>Ancylostomatidae</taxon>
        <taxon>Ancylostomatinae</taxon>
        <taxon>Ancylostoma</taxon>
    </lineage>
</organism>
<reference evidence="3" key="1">
    <citation type="journal article" date="2015" name="Nat. Genet.">
        <title>The genome and transcriptome of the zoonotic hookworm Ancylostoma ceylanicum identify infection-specific gene families.</title>
        <authorList>
            <person name="Schwarz E.M."/>
            <person name="Hu Y."/>
            <person name="Antoshechkin I."/>
            <person name="Miller M.M."/>
            <person name="Sternberg P.W."/>
            <person name="Aroian R.V."/>
        </authorList>
    </citation>
    <scope>NUCLEOTIDE SEQUENCE</scope>
    <source>
        <strain evidence="3">HY135</strain>
    </source>
</reference>
<protein>
    <recommendedName>
        <fullName evidence="1">Lipid-binding serum glycoprotein C-terminal domain-containing protein</fullName>
    </recommendedName>
</protein>
<dbReference type="OrthoDB" id="10255543at2759"/>
<dbReference type="InterPro" id="IPR001124">
    <property type="entry name" value="Lipid-bd_serum_glycop_C"/>
</dbReference>
<evidence type="ECO:0000313" key="3">
    <source>
        <dbReference type="Proteomes" id="UP000024635"/>
    </source>
</evidence>